<comment type="similarity">
    <text evidence="1">Belongs to the polysaccharide synthase family.</text>
</comment>
<reference evidence="4 5" key="1">
    <citation type="submission" date="2018-05" db="EMBL/GenBank/DDBJ databases">
        <title>Genomic analysis of Gracilibacillus dipsosauri DD1 reveals novel features of a salt-tolerant amylase.</title>
        <authorList>
            <person name="Deutch C.E."/>
            <person name="Yang S."/>
        </authorList>
    </citation>
    <scope>NUCLEOTIDE SEQUENCE [LARGE SCALE GENOMIC DNA]</scope>
    <source>
        <strain evidence="4 5">DD1</strain>
    </source>
</reference>
<dbReference type="PANTHER" id="PTHR43318">
    <property type="entry name" value="UDP-N-ACETYLGLUCOSAMINE 4,6-DEHYDRATASE"/>
    <property type="match status" value="1"/>
</dbReference>
<evidence type="ECO:0000256" key="1">
    <source>
        <dbReference type="ARBA" id="ARBA00007430"/>
    </source>
</evidence>
<dbReference type="SUPFAM" id="SSF51735">
    <property type="entry name" value="NAD(P)-binding Rossmann-fold domains"/>
    <property type="match status" value="1"/>
</dbReference>
<accession>A0A317L5H4</accession>
<dbReference type="InterPro" id="IPR051203">
    <property type="entry name" value="Polysaccharide_Synthase-Rel"/>
</dbReference>
<proteinExistence type="inferred from homology"/>
<organism evidence="4 5">
    <name type="scientific">Gracilibacillus dipsosauri</name>
    <dbReference type="NCBI Taxonomy" id="178340"/>
    <lineage>
        <taxon>Bacteria</taxon>
        <taxon>Bacillati</taxon>
        <taxon>Bacillota</taxon>
        <taxon>Bacilli</taxon>
        <taxon>Bacillales</taxon>
        <taxon>Bacillaceae</taxon>
        <taxon>Gracilibacillus</taxon>
    </lineage>
</organism>
<protein>
    <recommendedName>
        <fullName evidence="3">Polysaccharide biosynthesis protein CapD-like domain-containing protein</fullName>
    </recommendedName>
</protein>
<keyword evidence="5" id="KW-1185">Reference proteome</keyword>
<dbReference type="OrthoDB" id="9803111at2"/>
<feature type="transmembrane region" description="Helical" evidence="2">
    <location>
        <begin position="7"/>
        <end position="26"/>
    </location>
</feature>
<dbReference type="EMBL" id="QGTD01000008">
    <property type="protein sequence ID" value="PWU69079.1"/>
    <property type="molecule type" value="Genomic_DNA"/>
</dbReference>
<comment type="caution">
    <text evidence="4">The sequence shown here is derived from an EMBL/GenBank/DDBJ whole genome shotgun (WGS) entry which is preliminary data.</text>
</comment>
<dbReference type="Gene3D" id="3.40.50.720">
    <property type="entry name" value="NAD(P)-binding Rossmann-like Domain"/>
    <property type="match status" value="1"/>
</dbReference>
<dbReference type="Pfam" id="PF02719">
    <property type="entry name" value="Polysacc_synt_2"/>
    <property type="match status" value="1"/>
</dbReference>
<evidence type="ECO:0000259" key="3">
    <source>
        <dbReference type="Pfam" id="PF02719"/>
    </source>
</evidence>
<dbReference type="Proteomes" id="UP000245624">
    <property type="component" value="Unassembled WGS sequence"/>
</dbReference>
<gene>
    <name evidence="4" type="ORF">DLJ74_07190</name>
</gene>
<sequence>MYFENKRILIIGGTGTIGTSLVGYLLKENPQIIKILSRDEYKQHMMKEAFDYHEKLHFIIGDAREYDSLIEAMDRIDYVIHVAAMKRVEVCESNPFEAVRTNVMGTYNVMKAATQQHVKKVVFTSSDKAISPTNAYGATKLLAERMIAATEKNKESSTIFASVRFGNVMGSRGSVIPLFIEQIKNNQRINVTNKNMTRFMMTLEQATELTLKALREAQGGEVFVLKMPVIQLGLLAEVLIEEIAKQNRLREDGIEVKVTGLRTGEKMYEELMTMDESKTALELQDMYIIPSLSNNNKAYEGAKKADIRTYSSSSQKALDREGLRALLKKAGFI</sequence>
<keyword evidence="2" id="KW-1133">Transmembrane helix</keyword>
<feature type="domain" description="Polysaccharide biosynthesis protein CapD-like" evidence="3">
    <location>
        <begin position="8"/>
        <end position="289"/>
    </location>
</feature>
<keyword evidence="2" id="KW-0472">Membrane</keyword>
<evidence type="ECO:0000313" key="5">
    <source>
        <dbReference type="Proteomes" id="UP000245624"/>
    </source>
</evidence>
<dbReference type="RefSeq" id="WP_109984579.1">
    <property type="nucleotide sequence ID" value="NZ_JAJUIE010000189.1"/>
</dbReference>
<evidence type="ECO:0000313" key="4">
    <source>
        <dbReference type="EMBL" id="PWU69079.1"/>
    </source>
</evidence>
<dbReference type="InterPro" id="IPR036291">
    <property type="entry name" value="NAD(P)-bd_dom_sf"/>
</dbReference>
<keyword evidence="2" id="KW-0812">Transmembrane</keyword>
<dbReference type="AlphaFoldDB" id="A0A317L5H4"/>
<dbReference type="InterPro" id="IPR003869">
    <property type="entry name" value="Polysac_CapD-like"/>
</dbReference>
<name>A0A317L5H4_9BACI</name>
<dbReference type="PANTHER" id="PTHR43318:SF2">
    <property type="entry name" value="UDP-N-ACETYLGLUCOSAMINE 4,6-DEHYDRATASE (INVERTING)"/>
    <property type="match status" value="1"/>
</dbReference>
<evidence type="ECO:0000256" key="2">
    <source>
        <dbReference type="SAM" id="Phobius"/>
    </source>
</evidence>